<geneLocation type="plasmid" evidence="5">
    <name>pTi_CFBP1933</name>
</geneLocation>
<keyword evidence="3" id="KW-0732">Signal</keyword>
<evidence type="ECO:0000256" key="3">
    <source>
        <dbReference type="ARBA" id="ARBA00022729"/>
    </source>
</evidence>
<comment type="subcellular location">
    <subcellularLocation>
        <location evidence="1">Cell envelope</location>
    </subcellularLocation>
</comment>
<keyword evidence="5" id="KW-0614">Plasmid</keyword>
<organism evidence="5">
    <name type="scientific">Agrobacterium fabrum</name>
    <dbReference type="NCBI Taxonomy" id="1176649"/>
    <lineage>
        <taxon>Bacteria</taxon>
        <taxon>Pseudomonadati</taxon>
        <taxon>Pseudomonadota</taxon>
        <taxon>Alphaproteobacteria</taxon>
        <taxon>Hyphomicrobiales</taxon>
        <taxon>Rhizobiaceae</taxon>
        <taxon>Rhizobium/Agrobacterium group</taxon>
        <taxon>Agrobacterium</taxon>
        <taxon>Agrobacterium tumefaciens complex</taxon>
    </lineage>
</organism>
<dbReference type="AlphaFoldDB" id="A0A2Z2PPK5"/>
<dbReference type="EMBL" id="KY000057">
    <property type="protein sequence ID" value="ASK46462.1"/>
    <property type="molecule type" value="Genomic_DNA"/>
</dbReference>
<protein>
    <recommendedName>
        <fullName evidence="4">Periplasmic binding protein domain-containing protein</fullName>
    </recommendedName>
</protein>
<dbReference type="PANTHER" id="PTHR46847:SF1">
    <property type="entry name" value="D-ALLOSE-BINDING PERIPLASMIC PROTEIN-RELATED"/>
    <property type="match status" value="1"/>
</dbReference>
<reference evidence="5" key="1">
    <citation type="submission" date="2016-10" db="EMBL/GenBank/DDBJ databases">
        <title>Agrobacterium Ti plasmids: Classification based on T-DNA and Vir regions organization.</title>
        <authorList>
            <person name="Nabi N."/>
            <person name="Vial L."/>
            <person name="Ben Hafsa A."/>
            <person name="Chapulliot D."/>
            <person name="Berard A."/>
            <person name="Chauveau A."/>
            <person name="Le Paslier M.-C."/>
            <person name="Harzallah Skhiri F."/>
            <person name="Brunel D."/>
            <person name="Nesme X."/>
            <person name="Chaouachi M."/>
        </authorList>
    </citation>
    <scope>NUCLEOTIDE SEQUENCE</scope>
    <source>
        <strain evidence="5">CFBP1933</strain>
        <strain evidence="6">CFBP5505</strain>
        <plasmid evidence="5">pTi_CFBP1933</plasmid>
        <plasmid evidence="6">pTi_CFBP5505</plasmid>
    </source>
</reference>
<proteinExistence type="inferred from homology"/>
<dbReference type="InterPro" id="IPR028082">
    <property type="entry name" value="Peripla_BP_I"/>
</dbReference>
<geneLocation type="plasmid" evidence="6">
    <name>pTi_CFBP5505</name>
</geneLocation>
<dbReference type="GO" id="GO:0030246">
    <property type="term" value="F:carbohydrate binding"/>
    <property type="evidence" value="ECO:0007669"/>
    <property type="project" value="UniProtKB-ARBA"/>
</dbReference>
<evidence type="ECO:0000313" key="5">
    <source>
        <dbReference type="EMBL" id="ASK44091.1"/>
    </source>
</evidence>
<sequence length="346" mass="36857">MSPKWRDQRMEQMKMNNWKAPGFRVGSITRVVSAAIIGAVILAAPAFAQEKRLKIVHIGVAAPTGFFAYLNKGAEDAAKDLGVDFTYIFPSTPTLPAQVETITAAIAGGADGIIINGIGDDKSYYDVIEQGKAQGIAFGSALGPQAGNGTQLRDLNDPFLFHVGADEYAGGVTIAKKLLETIKTGHVVVGNPQPGDSATCQPRAAGVIDTLKAANLTAEVQELTLDPGQIAETMTNYLRAHPDTRAMISACSPIAPYLEAKERAGLSDLVLAGWDLDENGVAALKSGKLNFTIDQQQYWRGYIPVLLMTHYLKYGLIPANAFLTGPAIVDQSNIEKVAPLVSAGYR</sequence>
<dbReference type="CDD" id="cd19966">
    <property type="entry name" value="PBP1_ABC_sugar_binding-like"/>
    <property type="match status" value="1"/>
</dbReference>
<dbReference type="Pfam" id="PF13407">
    <property type="entry name" value="Peripla_BP_4"/>
    <property type="match status" value="1"/>
</dbReference>
<evidence type="ECO:0000256" key="1">
    <source>
        <dbReference type="ARBA" id="ARBA00004196"/>
    </source>
</evidence>
<comment type="similarity">
    <text evidence="2">Belongs to the bacterial solute-binding protein 2 family.</text>
</comment>
<dbReference type="SUPFAM" id="SSF53822">
    <property type="entry name" value="Periplasmic binding protein-like I"/>
    <property type="match status" value="1"/>
</dbReference>
<evidence type="ECO:0000259" key="4">
    <source>
        <dbReference type="Pfam" id="PF13407"/>
    </source>
</evidence>
<dbReference type="GO" id="GO:0030313">
    <property type="term" value="C:cell envelope"/>
    <property type="evidence" value="ECO:0007669"/>
    <property type="project" value="UniProtKB-SubCell"/>
</dbReference>
<dbReference type="Gene3D" id="3.40.50.2300">
    <property type="match status" value="2"/>
</dbReference>
<dbReference type="InterPro" id="IPR025997">
    <property type="entry name" value="SBP_2_dom"/>
</dbReference>
<evidence type="ECO:0000256" key="2">
    <source>
        <dbReference type="ARBA" id="ARBA00007639"/>
    </source>
</evidence>
<accession>A0A2Z2PPK5</accession>
<name>A0A2Z2PPK5_9HYPH</name>
<dbReference type="PANTHER" id="PTHR46847">
    <property type="entry name" value="D-ALLOSE-BINDING PERIPLASMIC PROTEIN-RELATED"/>
    <property type="match status" value="1"/>
</dbReference>
<evidence type="ECO:0000313" key="6">
    <source>
        <dbReference type="EMBL" id="ASK46462.1"/>
    </source>
</evidence>
<feature type="domain" description="Periplasmic binding protein" evidence="4">
    <location>
        <begin position="62"/>
        <end position="313"/>
    </location>
</feature>
<dbReference type="EMBL" id="KY000044">
    <property type="protein sequence ID" value="ASK44091.1"/>
    <property type="molecule type" value="Genomic_DNA"/>
</dbReference>